<dbReference type="OrthoDB" id="6385145at2"/>
<reference evidence="1 2" key="1">
    <citation type="submission" date="2016-10" db="EMBL/GenBank/DDBJ databases">
        <authorList>
            <person name="de Groot N.N."/>
        </authorList>
    </citation>
    <scope>NUCLEOTIDE SEQUENCE [LARGE SCALE GENOMIC DNA]</scope>
    <source>
        <strain evidence="1 2">DSM 18180</strain>
    </source>
</reference>
<dbReference type="Pfam" id="PF13618">
    <property type="entry name" value="Gluconate_2-dh3"/>
    <property type="match status" value="1"/>
</dbReference>
<dbReference type="EMBL" id="FPKV01000004">
    <property type="protein sequence ID" value="SFZ94366.1"/>
    <property type="molecule type" value="Genomic_DNA"/>
</dbReference>
<dbReference type="InterPro" id="IPR027056">
    <property type="entry name" value="Gluconate_2DH_su3"/>
</dbReference>
<dbReference type="PROSITE" id="PS51257">
    <property type="entry name" value="PROKAR_LIPOPROTEIN"/>
    <property type="match status" value="1"/>
</dbReference>
<dbReference type="RefSeq" id="WP_072403306.1">
    <property type="nucleotide sequence ID" value="NZ_FPKV01000004.1"/>
</dbReference>
<dbReference type="Proteomes" id="UP000182544">
    <property type="component" value="Unassembled WGS sequence"/>
</dbReference>
<protein>
    <submittedName>
        <fullName evidence="1">Gluconate 2-dehydrogenase subunit 3</fullName>
    </submittedName>
</protein>
<proteinExistence type="predicted"/>
<gene>
    <name evidence="1" type="ORF">SAMN05428642_104125</name>
</gene>
<evidence type="ECO:0000313" key="2">
    <source>
        <dbReference type="Proteomes" id="UP000182544"/>
    </source>
</evidence>
<accession>A0A1K2IPY2</accession>
<keyword evidence="2" id="KW-1185">Reference proteome</keyword>
<name>A0A1K2IPY2_9FLAO</name>
<dbReference type="AlphaFoldDB" id="A0A1K2IPY2"/>
<dbReference type="STRING" id="369401.SAMN05428642_104125"/>
<evidence type="ECO:0000313" key="1">
    <source>
        <dbReference type="EMBL" id="SFZ94366.1"/>
    </source>
</evidence>
<organism evidence="1 2">
    <name type="scientific">Flaviramulus basaltis</name>
    <dbReference type="NCBI Taxonomy" id="369401"/>
    <lineage>
        <taxon>Bacteria</taxon>
        <taxon>Pseudomonadati</taxon>
        <taxon>Bacteroidota</taxon>
        <taxon>Flavobacteriia</taxon>
        <taxon>Flavobacteriales</taxon>
        <taxon>Flavobacteriaceae</taxon>
        <taxon>Flaviramulus</taxon>
    </lineage>
</organism>
<sequence length="211" mass="23858">MERREAIKNLGLSLGFVVSTPTILSLLQSCQNKTESWVPAFFNIEEGMVLQQLVDIILPKTDTPGALDVNVPQFIDAFVNETFETEEKTHLKTEFSLLMNTIKTEYNQDINDVNPENYDNLLSTYFKIDEVKLENWEAQIETYKASENQTTNGIEDALQFDLLNNIRSMSVLGYKSSEMVGENILAYDPIPGVYIPCGNLDELTGGKDWSL</sequence>